<evidence type="ECO:0000259" key="3">
    <source>
        <dbReference type="Pfam" id="PF18962"/>
    </source>
</evidence>
<dbReference type="EMBL" id="WJYA01000009">
    <property type="protein sequence ID" value="MTE28169.1"/>
    <property type="molecule type" value="Genomic_DNA"/>
</dbReference>
<organism evidence="4 5">
    <name type="scientific">Winogradskyella ouciana</name>
    <dbReference type="NCBI Taxonomy" id="2608631"/>
    <lineage>
        <taxon>Bacteria</taxon>
        <taxon>Pseudomonadati</taxon>
        <taxon>Bacteroidota</taxon>
        <taxon>Flavobacteriia</taxon>
        <taxon>Flavobacteriales</taxon>
        <taxon>Flavobacteriaceae</taxon>
        <taxon>Winogradskyella</taxon>
    </lineage>
</organism>
<dbReference type="RefSeq" id="WP_155090176.1">
    <property type="nucleotide sequence ID" value="NZ_WJYA01000009.1"/>
</dbReference>
<dbReference type="Proteomes" id="UP000447545">
    <property type="component" value="Unassembled WGS sequence"/>
</dbReference>
<keyword evidence="5" id="KW-1185">Reference proteome</keyword>
<dbReference type="AlphaFoldDB" id="A0A7K1GIR9"/>
<gene>
    <name evidence="4" type="ORF">F1003_14605</name>
</gene>
<name>A0A7K1GIR9_9FLAO</name>
<evidence type="ECO:0000256" key="2">
    <source>
        <dbReference type="SAM" id="SignalP"/>
    </source>
</evidence>
<proteinExistence type="predicted"/>
<keyword evidence="1 2" id="KW-0732">Signal</keyword>
<feature type="domain" description="Secretion system C-terminal sorting" evidence="3">
    <location>
        <begin position="230"/>
        <end position="298"/>
    </location>
</feature>
<reference evidence="4 5" key="1">
    <citation type="submission" date="2019-11" db="EMBL/GenBank/DDBJ databases">
        <title>Winogradskyella ouciana sp. nov., isolated from the hadal seawater of the Mariana Trench.</title>
        <authorList>
            <person name="Liu R."/>
        </authorList>
    </citation>
    <scope>NUCLEOTIDE SEQUENCE [LARGE SCALE GENOMIC DNA]</scope>
    <source>
        <strain evidence="4 5">ZXX205</strain>
    </source>
</reference>
<dbReference type="Pfam" id="PF18962">
    <property type="entry name" value="Por_Secre_tail"/>
    <property type="match status" value="1"/>
</dbReference>
<evidence type="ECO:0000313" key="4">
    <source>
        <dbReference type="EMBL" id="MTE28169.1"/>
    </source>
</evidence>
<accession>A0A7K1GIR9</accession>
<feature type="chain" id="PRO_5029494948" evidence="2">
    <location>
        <begin position="19"/>
        <end position="301"/>
    </location>
</feature>
<feature type="signal peptide" evidence="2">
    <location>
        <begin position="1"/>
        <end position="18"/>
    </location>
</feature>
<sequence>MRKITLLLALLTFTFGFSQTVINFDATAFSPDPIGTGLGFMNVFENPKDGTVGAGAFSSGWGIPDLIAELDTGANSVTLKPNRVGDTADPFWITTGVFEGNKIMEANLYIQDPALNGTVFSFTGEVTSNTLDDSSLSFEFVTVVFIKVFASDFSSVLAEDSAVLAPGTFLLNMDATSYTSGENIQYGFQIIGPNINSTSQFDTEYNNLGNIVVQPAVLSTEEFELSDVSVYPNPTTSDWTIKSNSQTINSIEIFDLLGKQVMELEPNKTDVKIDASELNVGVYLAKIYSENGTKTIKLVKN</sequence>
<evidence type="ECO:0000256" key="1">
    <source>
        <dbReference type="ARBA" id="ARBA00022729"/>
    </source>
</evidence>
<protein>
    <submittedName>
        <fullName evidence="4">T9SS type A sorting domain-containing protein</fullName>
    </submittedName>
</protein>
<dbReference type="InterPro" id="IPR026444">
    <property type="entry name" value="Secre_tail"/>
</dbReference>
<dbReference type="NCBIfam" id="TIGR04183">
    <property type="entry name" value="Por_Secre_tail"/>
    <property type="match status" value="1"/>
</dbReference>
<evidence type="ECO:0000313" key="5">
    <source>
        <dbReference type="Proteomes" id="UP000447545"/>
    </source>
</evidence>
<comment type="caution">
    <text evidence="4">The sequence shown here is derived from an EMBL/GenBank/DDBJ whole genome shotgun (WGS) entry which is preliminary data.</text>
</comment>